<dbReference type="EMBL" id="OZ021744">
    <property type="protein sequence ID" value="CAK9311911.1"/>
    <property type="molecule type" value="Genomic_DNA"/>
</dbReference>
<feature type="non-terminal residue" evidence="2">
    <location>
        <position position="118"/>
    </location>
</feature>
<feature type="region of interest" description="Disordered" evidence="1">
    <location>
        <begin position="60"/>
        <end position="82"/>
    </location>
</feature>
<gene>
    <name evidence="2" type="ORF">CITCOLO1_LOCUS3587</name>
</gene>
<dbReference type="Proteomes" id="UP001642487">
    <property type="component" value="Chromosome 10"/>
</dbReference>
<evidence type="ECO:0000256" key="1">
    <source>
        <dbReference type="SAM" id="MobiDB-lite"/>
    </source>
</evidence>
<protein>
    <submittedName>
        <fullName evidence="2">Uncharacterized protein</fullName>
    </submittedName>
</protein>
<sequence>MSVSMQNTDIVTGLQQIEHRLDHFEVGVKTEFDGLKEQLKPNDWLKSQVVNVKQDISGKQVVEPVSNNDGGPFGATKNNSNEGDLGTCTMAHALRDICYVVSVTTKPSAQHLCDPAVK</sequence>
<reference evidence="2 3" key="1">
    <citation type="submission" date="2024-03" db="EMBL/GenBank/DDBJ databases">
        <authorList>
            <person name="Gkanogiannis A."/>
            <person name="Becerra Lopez-Lavalle L."/>
        </authorList>
    </citation>
    <scope>NUCLEOTIDE SEQUENCE [LARGE SCALE GENOMIC DNA]</scope>
</reference>
<evidence type="ECO:0000313" key="2">
    <source>
        <dbReference type="EMBL" id="CAK9311911.1"/>
    </source>
</evidence>
<name>A0ABP0XUS4_9ROSI</name>
<keyword evidence="3" id="KW-1185">Reference proteome</keyword>
<organism evidence="2 3">
    <name type="scientific">Citrullus colocynthis</name>
    <name type="common">colocynth</name>
    <dbReference type="NCBI Taxonomy" id="252529"/>
    <lineage>
        <taxon>Eukaryota</taxon>
        <taxon>Viridiplantae</taxon>
        <taxon>Streptophyta</taxon>
        <taxon>Embryophyta</taxon>
        <taxon>Tracheophyta</taxon>
        <taxon>Spermatophyta</taxon>
        <taxon>Magnoliopsida</taxon>
        <taxon>eudicotyledons</taxon>
        <taxon>Gunneridae</taxon>
        <taxon>Pentapetalae</taxon>
        <taxon>rosids</taxon>
        <taxon>fabids</taxon>
        <taxon>Cucurbitales</taxon>
        <taxon>Cucurbitaceae</taxon>
        <taxon>Benincaseae</taxon>
        <taxon>Citrullus</taxon>
    </lineage>
</organism>
<evidence type="ECO:0000313" key="3">
    <source>
        <dbReference type="Proteomes" id="UP001642487"/>
    </source>
</evidence>
<proteinExistence type="predicted"/>
<accession>A0ABP0XUS4</accession>